<name>E4YH99_OIKDI</name>
<dbReference type="Gene3D" id="3.30.870.10">
    <property type="entry name" value="Endonuclease Chain A"/>
    <property type="match status" value="2"/>
</dbReference>
<evidence type="ECO:0000313" key="10">
    <source>
        <dbReference type="EMBL" id="CBY34873.1"/>
    </source>
</evidence>
<feature type="domain" description="PLD phosphodiesterase" evidence="9">
    <location>
        <begin position="601"/>
        <end position="628"/>
    </location>
</feature>
<dbReference type="PANTHER" id="PTHR18896:SF76">
    <property type="entry name" value="PHOSPHOLIPASE"/>
    <property type="match status" value="1"/>
</dbReference>
<accession>E4YH99</accession>
<keyword evidence="4" id="KW-0677">Repeat</keyword>
<evidence type="ECO:0000256" key="1">
    <source>
        <dbReference type="ARBA" id="ARBA00000798"/>
    </source>
</evidence>
<dbReference type="SMART" id="SM00155">
    <property type="entry name" value="PLDc"/>
    <property type="match status" value="2"/>
</dbReference>
<evidence type="ECO:0000259" key="9">
    <source>
        <dbReference type="PROSITE" id="PS50035"/>
    </source>
</evidence>
<dbReference type="InterPro" id="IPR038538">
    <property type="entry name" value="MTERF_sf"/>
</dbReference>
<dbReference type="Pfam" id="PF00614">
    <property type="entry name" value="PLDc"/>
    <property type="match status" value="1"/>
</dbReference>
<protein>
    <recommendedName>
        <fullName evidence="3">phospholipase D</fullName>
        <ecNumber evidence="3">3.1.4.4</ecNumber>
    </recommendedName>
</protein>
<keyword evidence="6" id="KW-0809">Transit peptide</keyword>
<dbReference type="GO" id="GO:0004630">
    <property type="term" value="F:phospholipase D activity"/>
    <property type="evidence" value="ECO:0007669"/>
    <property type="project" value="UniProtKB-EC"/>
</dbReference>
<feature type="domain" description="PLD phosphodiesterase" evidence="9">
    <location>
        <begin position="926"/>
        <end position="948"/>
    </location>
</feature>
<dbReference type="EC" id="3.1.4.4" evidence="3"/>
<proteinExistence type="inferred from homology"/>
<dbReference type="GO" id="GO:0003676">
    <property type="term" value="F:nucleic acid binding"/>
    <property type="evidence" value="ECO:0007669"/>
    <property type="project" value="InterPro"/>
</dbReference>
<dbReference type="PROSITE" id="PS50035">
    <property type="entry name" value="PLD"/>
    <property type="match status" value="2"/>
</dbReference>
<evidence type="ECO:0000256" key="2">
    <source>
        <dbReference type="ARBA" id="ARBA00007692"/>
    </source>
</evidence>
<dbReference type="InterPro" id="IPR025202">
    <property type="entry name" value="PLD-like_dom"/>
</dbReference>
<evidence type="ECO:0000256" key="5">
    <source>
        <dbReference type="ARBA" id="ARBA00022801"/>
    </source>
</evidence>
<evidence type="ECO:0000256" key="7">
    <source>
        <dbReference type="ARBA" id="ARBA00022963"/>
    </source>
</evidence>
<dbReference type="InterPro" id="IPR015679">
    <property type="entry name" value="PLipase_D_fam"/>
</dbReference>
<dbReference type="Gene3D" id="1.25.70.10">
    <property type="entry name" value="Transcription termination factor 3, mitochondrial"/>
    <property type="match status" value="1"/>
</dbReference>
<comment type="similarity">
    <text evidence="2">Belongs to the mTERF family.</text>
</comment>
<dbReference type="Pfam" id="PF13091">
    <property type="entry name" value="PLDc_2"/>
    <property type="match status" value="1"/>
</dbReference>
<comment type="catalytic activity">
    <reaction evidence="1">
        <text>a 1,2-diacyl-sn-glycero-3-phosphocholine + H2O = a 1,2-diacyl-sn-glycero-3-phosphate + choline + H(+)</text>
        <dbReference type="Rhea" id="RHEA:14445"/>
        <dbReference type="ChEBI" id="CHEBI:15354"/>
        <dbReference type="ChEBI" id="CHEBI:15377"/>
        <dbReference type="ChEBI" id="CHEBI:15378"/>
        <dbReference type="ChEBI" id="CHEBI:57643"/>
        <dbReference type="ChEBI" id="CHEBI:58608"/>
        <dbReference type="EC" id="3.1.4.4"/>
    </reaction>
</comment>
<keyword evidence="8" id="KW-0443">Lipid metabolism</keyword>
<keyword evidence="7" id="KW-0442">Lipid degradation</keyword>
<dbReference type="AlphaFoldDB" id="E4YH99"/>
<organism evidence="10">
    <name type="scientific">Oikopleura dioica</name>
    <name type="common">Tunicate</name>
    <dbReference type="NCBI Taxonomy" id="34765"/>
    <lineage>
        <taxon>Eukaryota</taxon>
        <taxon>Metazoa</taxon>
        <taxon>Chordata</taxon>
        <taxon>Tunicata</taxon>
        <taxon>Appendicularia</taxon>
        <taxon>Copelata</taxon>
        <taxon>Oikopleuridae</taxon>
        <taxon>Oikopleura</taxon>
    </lineage>
</organism>
<evidence type="ECO:0000256" key="6">
    <source>
        <dbReference type="ARBA" id="ARBA00022946"/>
    </source>
</evidence>
<sequence length="1111" mass="128686">MIRKAVRGSCARISCRPQSVTVNKGWFRPKVQIERVDLERYFIIVEDPSHVVWQKLTEISVIEDRYQIFDQNGVDRNIFGDVVSRFPEILEYSLENIDNHLKFWSKMFQNSSDCSFHLKSYPEACFHLDNAAYLTRRNEMLKFLFSNFGINQKMSIRLILAYPKFFNNEVSQIATKVEMLKNLYLSMGGKNFKVFGRTQLAQNVLILEKPETMSDFIDLMTKTGLSSEETLKIISKMAGVLPDLALENVEKTMQLLREELKLENSSEMKKICLEAPKMNRMSFKPGAMLKNAGRFFERMTSDDKLVNDCQKAFEAENQDAINEIVRVLRAGHRSPEKLEIRELSGGYFGETRSLSHTQGGEVAGFTWNKRYITFYADFFVLMELDDLENWEKENGPNKDMLADYIFLPDVNFSWKRMSEMEIMVTNRSRECTIRVKQKEHCSVILQHLCALKYLAMNNLNGCSSPIKQPISESSFPVRPHTPAKWYICGDAYMSNLADSIEAASERVFLADWQISPMIYLKRNYEGGAFSTSGDTGTYWRLDQVLKRAANRGVRIYILVYQDPTALGLKNYEATKYLREKCLWKKHANLFTLTHPTLDGPNKWSHHEKLAVIDDKIAFIGGLDLSMGRWDVHGKYFMFDPERRTFKGFDYWSQFNSKPNQNLIDCNYEKGENFFRTNCRFDENKDYLDRMTEMRTPWHDIAARLQGEAAFDVSLHFIERWNMTSHTAYQSAVKINLPVFRKILVTDGMPLAGGQVARQIDEVNTSCQIIRSAAAWSAGLRSTERTIYDNYKALIESAERFIFIENQFFVTTTGDYKLDDSLPQNQIALFLCDRIIKAFKKGEQFRVYIVIPCIPGSGGSLEENTAAGQEILLHITYESICRHENSIYEYLRRCEPTIEVEDFIYFASYRTHEEFNGGIHQAVVYPHSKLMIVDDRFTIIGSANINDRSLLGDRDSEIGAIIDSSPFAKSLRIRIWAVALGDPEHSLETSFPPESKEFFDYWKSRAQFNFQLFEDVFCVLPNNTVFALPGRFEAESEDWKKWKKQYDNRMAITDVEKAKYKMSQRRGFLVSHPLDFLKNEDRVNEISDFFKNPSAAFTKEGITQFLDGTMFQ</sequence>
<dbReference type="GO" id="GO:0009395">
    <property type="term" value="P:phospholipid catabolic process"/>
    <property type="evidence" value="ECO:0007669"/>
    <property type="project" value="TreeGrafter"/>
</dbReference>
<dbReference type="SMART" id="SM00733">
    <property type="entry name" value="Mterf"/>
    <property type="match status" value="2"/>
</dbReference>
<gene>
    <name evidence="10" type="ORF">GSOID_T00024911001</name>
</gene>
<dbReference type="EMBL" id="FN654554">
    <property type="protein sequence ID" value="CBY34873.1"/>
    <property type="molecule type" value="Genomic_DNA"/>
</dbReference>
<evidence type="ECO:0000256" key="4">
    <source>
        <dbReference type="ARBA" id="ARBA00022737"/>
    </source>
</evidence>
<dbReference type="Proteomes" id="UP000011014">
    <property type="component" value="Unassembled WGS sequence"/>
</dbReference>
<evidence type="ECO:0000256" key="3">
    <source>
        <dbReference type="ARBA" id="ARBA00012027"/>
    </source>
</evidence>
<keyword evidence="5" id="KW-0378">Hydrolase</keyword>
<dbReference type="InterPro" id="IPR003690">
    <property type="entry name" value="MTERF"/>
</dbReference>
<dbReference type="SUPFAM" id="SSF56024">
    <property type="entry name" value="Phospholipase D/nuclease"/>
    <property type="match status" value="2"/>
</dbReference>
<reference evidence="10" key="1">
    <citation type="journal article" date="2010" name="Science">
        <title>Plasticity of animal genome architecture unmasked by rapid evolution of a pelagic tunicate.</title>
        <authorList>
            <person name="Denoeud F."/>
            <person name="Henriet S."/>
            <person name="Mungpakdee S."/>
            <person name="Aury J.M."/>
            <person name="Da Silva C."/>
            <person name="Brinkmann H."/>
            <person name="Mikhaleva J."/>
            <person name="Olsen L.C."/>
            <person name="Jubin C."/>
            <person name="Canestro C."/>
            <person name="Bouquet J.M."/>
            <person name="Danks G."/>
            <person name="Poulain J."/>
            <person name="Campsteijn C."/>
            <person name="Adamski M."/>
            <person name="Cross I."/>
            <person name="Yadetie F."/>
            <person name="Muffato M."/>
            <person name="Louis A."/>
            <person name="Butcher S."/>
            <person name="Tsagkogeorga G."/>
            <person name="Konrad A."/>
            <person name="Singh S."/>
            <person name="Jensen M.F."/>
            <person name="Cong E.H."/>
            <person name="Eikeseth-Otteraa H."/>
            <person name="Noel B."/>
            <person name="Anthouard V."/>
            <person name="Porcel B.M."/>
            <person name="Kachouri-Lafond R."/>
            <person name="Nishino A."/>
            <person name="Ugolini M."/>
            <person name="Chourrout P."/>
            <person name="Nishida H."/>
            <person name="Aasland R."/>
            <person name="Huzurbazar S."/>
            <person name="Westhof E."/>
            <person name="Delsuc F."/>
            <person name="Lehrach H."/>
            <person name="Reinhardt R."/>
            <person name="Weissenbach J."/>
            <person name="Roy S.W."/>
            <person name="Artiguenave F."/>
            <person name="Postlethwait J.H."/>
            <person name="Manak J.R."/>
            <person name="Thompson E.M."/>
            <person name="Jaillon O."/>
            <person name="Du Pasquier L."/>
            <person name="Boudinot P."/>
            <person name="Liberles D.A."/>
            <person name="Volff J.N."/>
            <person name="Philippe H."/>
            <person name="Lenhard B."/>
            <person name="Roest Crollius H."/>
            <person name="Wincker P."/>
            <person name="Chourrout D."/>
        </authorList>
    </citation>
    <scope>NUCLEOTIDE SEQUENCE [LARGE SCALE GENOMIC DNA]</scope>
</reference>
<dbReference type="Pfam" id="PF02536">
    <property type="entry name" value="mTERF"/>
    <property type="match status" value="1"/>
</dbReference>
<dbReference type="CDD" id="cd09141">
    <property type="entry name" value="PLDc_vPLD1_2_yPLD_like_2"/>
    <property type="match status" value="1"/>
</dbReference>
<dbReference type="PANTHER" id="PTHR18896">
    <property type="entry name" value="PHOSPHOLIPASE D"/>
    <property type="match status" value="1"/>
</dbReference>
<evidence type="ECO:0000256" key="8">
    <source>
        <dbReference type="ARBA" id="ARBA00023098"/>
    </source>
</evidence>
<dbReference type="InterPro" id="IPR001736">
    <property type="entry name" value="PLipase_D/transphosphatidylase"/>
</dbReference>